<evidence type="ECO:0000256" key="3">
    <source>
        <dbReference type="ARBA" id="ARBA00022833"/>
    </source>
</evidence>
<dbReference type="PROSITE" id="PS01358">
    <property type="entry name" value="ZF_RANBP2_1"/>
    <property type="match status" value="3"/>
</dbReference>
<keyword evidence="1" id="KW-0479">Metal-binding</keyword>
<feature type="region of interest" description="Disordered" evidence="5">
    <location>
        <begin position="266"/>
        <end position="291"/>
    </location>
</feature>
<evidence type="ECO:0000256" key="4">
    <source>
        <dbReference type="PROSITE-ProRule" id="PRU00322"/>
    </source>
</evidence>
<feature type="compositionally biased region" description="Low complexity" evidence="5">
    <location>
        <begin position="150"/>
        <end position="163"/>
    </location>
</feature>
<feature type="compositionally biased region" description="Polar residues" evidence="5">
    <location>
        <begin position="166"/>
        <end position="180"/>
    </location>
</feature>
<proteinExistence type="predicted"/>
<organism evidence="7 8">
    <name type="scientific">Rhypophila decipiens</name>
    <dbReference type="NCBI Taxonomy" id="261697"/>
    <lineage>
        <taxon>Eukaryota</taxon>
        <taxon>Fungi</taxon>
        <taxon>Dikarya</taxon>
        <taxon>Ascomycota</taxon>
        <taxon>Pezizomycotina</taxon>
        <taxon>Sordariomycetes</taxon>
        <taxon>Sordariomycetidae</taxon>
        <taxon>Sordariales</taxon>
        <taxon>Naviculisporaceae</taxon>
        <taxon>Rhypophila</taxon>
    </lineage>
</organism>
<evidence type="ECO:0000256" key="1">
    <source>
        <dbReference type="ARBA" id="ARBA00022723"/>
    </source>
</evidence>
<evidence type="ECO:0000256" key="2">
    <source>
        <dbReference type="ARBA" id="ARBA00022771"/>
    </source>
</evidence>
<evidence type="ECO:0000313" key="8">
    <source>
        <dbReference type="Proteomes" id="UP001301769"/>
    </source>
</evidence>
<dbReference type="GO" id="GO:0008270">
    <property type="term" value="F:zinc ion binding"/>
    <property type="evidence" value="ECO:0007669"/>
    <property type="project" value="UniProtKB-KW"/>
</dbReference>
<dbReference type="Proteomes" id="UP001301769">
    <property type="component" value="Unassembled WGS sequence"/>
</dbReference>
<dbReference type="EMBL" id="MU858127">
    <property type="protein sequence ID" value="KAK4212428.1"/>
    <property type="molecule type" value="Genomic_DNA"/>
</dbReference>
<feature type="compositionally biased region" description="Polar residues" evidence="5">
    <location>
        <begin position="273"/>
        <end position="288"/>
    </location>
</feature>
<feature type="domain" description="RanBP2-type" evidence="6">
    <location>
        <begin position="11"/>
        <end position="41"/>
    </location>
</feature>
<sequence>MASSNNDTNTEPKPGWRCPSCRVANRNDRFYCQTCYVSRDGKTKLPKESRQREVTPIETLRNWRCQSCEAVNPNDLFYCQTCYVSEDGKTKLAENARQLAVNWTCQSCEAVNRKIHLFCQTCYVSQDGKTTLSEDARQRAVDKVEALTKQPAAPTAAQPSEPTGPIHTSTLPTGPINQGRSLLAQPFSPPPLQATGQPVQLVTRPLPPPSGPVWESTIPTDPMALSRSLLAQPLAPPPLFSDLPEETRMRVEYTIKASQTWNQSALPAAGTAAQPSKPTGPVHTSTLPTVPIDPALIDPALLTQSFDPPPLRATGPLPLPATQPLMGNPNNPATQSTAHSSATDDAGFVGSAEGEQATKGCDKKDG</sequence>
<accession>A0AAN6Y582</accession>
<dbReference type="AlphaFoldDB" id="A0AAN6Y582"/>
<evidence type="ECO:0000256" key="5">
    <source>
        <dbReference type="SAM" id="MobiDB-lite"/>
    </source>
</evidence>
<feature type="region of interest" description="Disordered" evidence="5">
    <location>
        <begin position="303"/>
        <end position="366"/>
    </location>
</feature>
<feature type="compositionally biased region" description="Polar residues" evidence="5">
    <location>
        <begin position="328"/>
        <end position="343"/>
    </location>
</feature>
<gene>
    <name evidence="7" type="ORF">QBC37DRAFT_465787</name>
</gene>
<keyword evidence="8" id="KW-1185">Reference proteome</keyword>
<protein>
    <recommendedName>
        <fullName evidence="6">RanBP2-type domain-containing protein</fullName>
    </recommendedName>
</protein>
<dbReference type="InterPro" id="IPR001876">
    <property type="entry name" value="Znf_RanBP2"/>
</dbReference>
<feature type="compositionally biased region" description="Pro residues" evidence="5">
    <location>
        <begin position="307"/>
        <end position="321"/>
    </location>
</feature>
<dbReference type="PROSITE" id="PS50199">
    <property type="entry name" value="ZF_RANBP2_2"/>
    <property type="match status" value="1"/>
</dbReference>
<evidence type="ECO:0000313" key="7">
    <source>
        <dbReference type="EMBL" id="KAK4212428.1"/>
    </source>
</evidence>
<feature type="region of interest" description="Disordered" evidence="5">
    <location>
        <begin position="146"/>
        <end position="215"/>
    </location>
</feature>
<reference evidence="7" key="2">
    <citation type="submission" date="2023-05" db="EMBL/GenBank/DDBJ databases">
        <authorList>
            <consortium name="Lawrence Berkeley National Laboratory"/>
            <person name="Steindorff A."/>
            <person name="Hensen N."/>
            <person name="Bonometti L."/>
            <person name="Westerberg I."/>
            <person name="Brannstrom I.O."/>
            <person name="Guillou S."/>
            <person name="Cros-Aarteil S."/>
            <person name="Calhoun S."/>
            <person name="Haridas S."/>
            <person name="Kuo A."/>
            <person name="Mondo S."/>
            <person name="Pangilinan J."/>
            <person name="Riley R."/>
            <person name="Labutti K."/>
            <person name="Andreopoulos B."/>
            <person name="Lipzen A."/>
            <person name="Chen C."/>
            <person name="Yanf M."/>
            <person name="Daum C."/>
            <person name="Ng V."/>
            <person name="Clum A."/>
            <person name="Ohm R."/>
            <person name="Martin F."/>
            <person name="Silar P."/>
            <person name="Natvig D."/>
            <person name="Lalanne C."/>
            <person name="Gautier V."/>
            <person name="Ament-Velasquez S.L."/>
            <person name="Kruys A."/>
            <person name="Hutchinson M.I."/>
            <person name="Powell A.J."/>
            <person name="Barry K."/>
            <person name="Miller A.N."/>
            <person name="Grigoriev I.V."/>
            <person name="Debuchy R."/>
            <person name="Gladieux P."/>
            <person name="Thoren M.H."/>
            <person name="Johannesson H."/>
        </authorList>
    </citation>
    <scope>NUCLEOTIDE SEQUENCE</scope>
    <source>
        <strain evidence="7">PSN293</strain>
    </source>
</reference>
<reference evidence="7" key="1">
    <citation type="journal article" date="2023" name="Mol. Phylogenet. Evol.">
        <title>Genome-scale phylogeny and comparative genomics of the fungal order Sordariales.</title>
        <authorList>
            <person name="Hensen N."/>
            <person name="Bonometti L."/>
            <person name="Westerberg I."/>
            <person name="Brannstrom I.O."/>
            <person name="Guillou S."/>
            <person name="Cros-Aarteil S."/>
            <person name="Calhoun S."/>
            <person name="Haridas S."/>
            <person name="Kuo A."/>
            <person name="Mondo S."/>
            <person name="Pangilinan J."/>
            <person name="Riley R."/>
            <person name="LaButti K."/>
            <person name="Andreopoulos B."/>
            <person name="Lipzen A."/>
            <person name="Chen C."/>
            <person name="Yan M."/>
            <person name="Daum C."/>
            <person name="Ng V."/>
            <person name="Clum A."/>
            <person name="Steindorff A."/>
            <person name="Ohm R.A."/>
            <person name="Martin F."/>
            <person name="Silar P."/>
            <person name="Natvig D.O."/>
            <person name="Lalanne C."/>
            <person name="Gautier V."/>
            <person name="Ament-Velasquez S.L."/>
            <person name="Kruys A."/>
            <person name="Hutchinson M.I."/>
            <person name="Powell A.J."/>
            <person name="Barry K."/>
            <person name="Miller A.N."/>
            <person name="Grigoriev I.V."/>
            <person name="Debuchy R."/>
            <person name="Gladieux P."/>
            <person name="Hiltunen Thoren M."/>
            <person name="Johannesson H."/>
        </authorList>
    </citation>
    <scope>NUCLEOTIDE SEQUENCE</scope>
    <source>
        <strain evidence="7">PSN293</strain>
    </source>
</reference>
<keyword evidence="2 4" id="KW-0863">Zinc-finger</keyword>
<keyword evidence="3" id="KW-0862">Zinc</keyword>
<evidence type="ECO:0000259" key="6">
    <source>
        <dbReference type="PROSITE" id="PS50199"/>
    </source>
</evidence>
<name>A0AAN6Y582_9PEZI</name>
<comment type="caution">
    <text evidence="7">The sequence shown here is derived from an EMBL/GenBank/DDBJ whole genome shotgun (WGS) entry which is preliminary data.</text>
</comment>